<comment type="caution">
    <text evidence="1">The sequence shown here is derived from an EMBL/GenBank/DDBJ whole genome shotgun (WGS) entry which is preliminary data.</text>
</comment>
<proteinExistence type="predicted"/>
<dbReference type="EMBL" id="JYDJ01002054">
    <property type="protein sequence ID" value="KRX30998.1"/>
    <property type="molecule type" value="Genomic_DNA"/>
</dbReference>
<protein>
    <submittedName>
        <fullName evidence="1">Uncharacterized protein</fullName>
    </submittedName>
</protein>
<evidence type="ECO:0000313" key="1">
    <source>
        <dbReference type="EMBL" id="KRX30998.1"/>
    </source>
</evidence>
<keyword evidence="2" id="KW-1185">Reference proteome</keyword>
<sequence>MASADAKKKCRQYSQEYLKFAFKDERQVGVDDKKVWLSLL</sequence>
<evidence type="ECO:0000313" key="2">
    <source>
        <dbReference type="Proteomes" id="UP000055048"/>
    </source>
</evidence>
<dbReference type="Proteomes" id="UP000055048">
    <property type="component" value="Unassembled WGS sequence"/>
</dbReference>
<reference evidence="1 2" key="1">
    <citation type="submission" date="2015-01" db="EMBL/GenBank/DDBJ databases">
        <title>Evolution of Trichinella species and genotypes.</title>
        <authorList>
            <person name="Korhonen P.K."/>
            <person name="Edoardo P."/>
            <person name="Giuseppe L.R."/>
            <person name="Gasser R.B."/>
        </authorList>
    </citation>
    <scope>NUCLEOTIDE SEQUENCE [LARGE SCALE GENOMIC DNA]</scope>
    <source>
        <strain evidence="1">ISS417</strain>
    </source>
</reference>
<organism evidence="1 2">
    <name type="scientific">Trichinella murrelli</name>
    <dbReference type="NCBI Taxonomy" id="144512"/>
    <lineage>
        <taxon>Eukaryota</taxon>
        <taxon>Metazoa</taxon>
        <taxon>Ecdysozoa</taxon>
        <taxon>Nematoda</taxon>
        <taxon>Enoplea</taxon>
        <taxon>Dorylaimia</taxon>
        <taxon>Trichinellida</taxon>
        <taxon>Trichinellidae</taxon>
        <taxon>Trichinella</taxon>
    </lineage>
</organism>
<accession>A0A0V0SWM9</accession>
<dbReference type="AlphaFoldDB" id="A0A0V0SWM9"/>
<gene>
    <name evidence="1" type="ORF">T05_742</name>
</gene>
<name>A0A0V0SWM9_9BILA</name>